<evidence type="ECO:0000313" key="1">
    <source>
        <dbReference type="EMBL" id="MBX48481.1"/>
    </source>
</evidence>
<proteinExistence type="predicted"/>
<organism evidence="1">
    <name type="scientific">Rhizophora mucronata</name>
    <name type="common">Asiatic mangrove</name>
    <dbReference type="NCBI Taxonomy" id="61149"/>
    <lineage>
        <taxon>Eukaryota</taxon>
        <taxon>Viridiplantae</taxon>
        <taxon>Streptophyta</taxon>
        <taxon>Embryophyta</taxon>
        <taxon>Tracheophyta</taxon>
        <taxon>Spermatophyta</taxon>
        <taxon>Magnoliopsida</taxon>
        <taxon>eudicotyledons</taxon>
        <taxon>Gunneridae</taxon>
        <taxon>Pentapetalae</taxon>
        <taxon>rosids</taxon>
        <taxon>fabids</taxon>
        <taxon>Malpighiales</taxon>
        <taxon>Rhizophoraceae</taxon>
        <taxon>Rhizophora</taxon>
    </lineage>
</organism>
<dbReference type="EMBL" id="GGEC01067997">
    <property type="protein sequence ID" value="MBX48481.1"/>
    <property type="molecule type" value="Transcribed_RNA"/>
</dbReference>
<accession>A0A2P2P1L3</accession>
<protein>
    <submittedName>
        <fullName evidence="1">Uncharacterized protein</fullName>
    </submittedName>
</protein>
<dbReference type="AlphaFoldDB" id="A0A2P2P1L3"/>
<name>A0A2P2P1L3_RHIMU</name>
<reference evidence="1" key="1">
    <citation type="submission" date="2018-02" db="EMBL/GenBank/DDBJ databases">
        <title>Rhizophora mucronata_Transcriptome.</title>
        <authorList>
            <person name="Meera S.P."/>
            <person name="Sreeshan A."/>
            <person name="Augustine A."/>
        </authorList>
    </citation>
    <scope>NUCLEOTIDE SEQUENCE</scope>
    <source>
        <tissue evidence="1">Leaf</tissue>
    </source>
</reference>
<sequence>MFGPTCLKYLAIQQTVGQQREQRPPNLPAVTLPCTNVSLDRMGVTMKTYCNSPQDFG</sequence>